<dbReference type="AlphaFoldDB" id="A0A371X3Q0"/>
<keyword evidence="2" id="KW-1185">Reference proteome</keyword>
<proteinExistence type="predicted"/>
<dbReference type="EMBL" id="QURN01000025">
    <property type="protein sequence ID" value="RFC63858.1"/>
    <property type="molecule type" value="Genomic_DNA"/>
</dbReference>
<dbReference type="Proteomes" id="UP000262379">
    <property type="component" value="Unassembled WGS sequence"/>
</dbReference>
<sequence length="106" mass="12309">MKPLALNVHTSFQNRDGEPLDIYELSSLDEKRNQIHMRFSRINEPLSFKADVTISLLRTLAIKVTDFKAAPSFVVRTYVDHRILEFISVRKKAIDRLRVPRSKPTT</sequence>
<gene>
    <name evidence="1" type="ORF">DY251_20455</name>
</gene>
<evidence type="ECO:0000313" key="2">
    <source>
        <dbReference type="Proteomes" id="UP000262379"/>
    </source>
</evidence>
<protein>
    <submittedName>
        <fullName evidence="1">Uncharacterized protein</fullName>
    </submittedName>
</protein>
<name>A0A371X3Q0_9HYPH</name>
<evidence type="ECO:0000313" key="1">
    <source>
        <dbReference type="EMBL" id="RFC63858.1"/>
    </source>
</evidence>
<comment type="caution">
    <text evidence="1">The sequence shown here is derived from an EMBL/GenBank/DDBJ whole genome shotgun (WGS) entry which is preliminary data.</text>
</comment>
<reference evidence="2" key="1">
    <citation type="submission" date="2018-08" db="EMBL/GenBank/DDBJ databases">
        <authorList>
            <person name="Im W.T."/>
        </authorList>
    </citation>
    <scope>NUCLEOTIDE SEQUENCE [LARGE SCALE GENOMIC DNA]</scope>
    <source>
        <strain evidence="2">LA-28</strain>
    </source>
</reference>
<accession>A0A371X3Q0</accession>
<organism evidence="1 2">
    <name type="scientific">Mesorhizobium denitrificans</name>
    <dbReference type="NCBI Taxonomy" id="2294114"/>
    <lineage>
        <taxon>Bacteria</taxon>
        <taxon>Pseudomonadati</taxon>
        <taxon>Pseudomonadota</taxon>
        <taxon>Alphaproteobacteria</taxon>
        <taxon>Hyphomicrobiales</taxon>
        <taxon>Phyllobacteriaceae</taxon>
        <taxon>Mesorhizobium</taxon>
    </lineage>
</organism>